<dbReference type="EMBL" id="JAPFFL010000017">
    <property type="protein sequence ID" value="KAJ6674301.1"/>
    <property type="molecule type" value="Genomic_DNA"/>
</dbReference>
<name>A0A9Q0NQX0_SALVM</name>
<dbReference type="PANTHER" id="PTHR47957:SF3">
    <property type="entry name" value="ATP-DEPENDENT HELICASE HRQ1"/>
    <property type="match status" value="1"/>
</dbReference>
<dbReference type="GO" id="GO:0043138">
    <property type="term" value="F:3'-5' DNA helicase activity"/>
    <property type="evidence" value="ECO:0007669"/>
    <property type="project" value="TreeGrafter"/>
</dbReference>
<dbReference type="Proteomes" id="UP001151529">
    <property type="component" value="Chromosome 18"/>
</dbReference>
<sequence>MYSTRTHTRLLPVEIIEHLRKGIGSKGQIVHVEVFDSRKPIYVQIPNVLSDNMKSSSKCLGITKLNSHQAESILTFLSGKNVVVATMTSSGKSLCYNVPLLEALSQDLSSCALYLFPTK</sequence>
<dbReference type="GO" id="GO:0006289">
    <property type="term" value="P:nucleotide-excision repair"/>
    <property type="evidence" value="ECO:0007669"/>
    <property type="project" value="TreeGrafter"/>
</dbReference>
<dbReference type="PANTHER" id="PTHR47957">
    <property type="entry name" value="ATP-DEPENDENT HELICASE HRQ1"/>
    <property type="match status" value="1"/>
</dbReference>
<keyword evidence="2" id="KW-0347">Helicase</keyword>
<keyword evidence="2" id="KW-0378">Hydrolase</keyword>
<dbReference type="Pfam" id="PF00270">
    <property type="entry name" value="DEAD"/>
    <property type="match status" value="1"/>
</dbReference>
<dbReference type="GO" id="GO:0005634">
    <property type="term" value="C:nucleus"/>
    <property type="evidence" value="ECO:0007669"/>
    <property type="project" value="TreeGrafter"/>
</dbReference>
<dbReference type="InterPro" id="IPR011545">
    <property type="entry name" value="DEAD/DEAH_box_helicase_dom"/>
</dbReference>
<evidence type="ECO:0000259" key="1">
    <source>
        <dbReference type="Pfam" id="PF00270"/>
    </source>
</evidence>
<dbReference type="GO" id="GO:0003676">
    <property type="term" value="F:nucleic acid binding"/>
    <property type="evidence" value="ECO:0007669"/>
    <property type="project" value="InterPro"/>
</dbReference>
<dbReference type="SUPFAM" id="SSF52540">
    <property type="entry name" value="P-loop containing nucleoside triphosphate hydrolases"/>
    <property type="match status" value="1"/>
</dbReference>
<dbReference type="Gene3D" id="3.40.50.300">
    <property type="entry name" value="P-loop containing nucleotide triphosphate hydrolases"/>
    <property type="match status" value="1"/>
</dbReference>
<proteinExistence type="predicted"/>
<dbReference type="InterPro" id="IPR027417">
    <property type="entry name" value="P-loop_NTPase"/>
</dbReference>
<evidence type="ECO:0000313" key="2">
    <source>
        <dbReference type="EMBL" id="KAJ6674301.1"/>
    </source>
</evidence>
<accession>A0A9Q0NQX0</accession>
<evidence type="ECO:0000313" key="3">
    <source>
        <dbReference type="Proteomes" id="UP001151529"/>
    </source>
</evidence>
<comment type="caution">
    <text evidence="2">The sequence shown here is derived from an EMBL/GenBank/DDBJ whole genome shotgun (WGS) entry which is preliminary data.</text>
</comment>
<keyword evidence="3" id="KW-1185">Reference proteome</keyword>
<organism evidence="2 3">
    <name type="scientific">Salix viminalis</name>
    <name type="common">Common osier</name>
    <name type="synonym">Basket willow</name>
    <dbReference type="NCBI Taxonomy" id="40686"/>
    <lineage>
        <taxon>Eukaryota</taxon>
        <taxon>Viridiplantae</taxon>
        <taxon>Streptophyta</taxon>
        <taxon>Embryophyta</taxon>
        <taxon>Tracheophyta</taxon>
        <taxon>Spermatophyta</taxon>
        <taxon>Magnoliopsida</taxon>
        <taxon>eudicotyledons</taxon>
        <taxon>Gunneridae</taxon>
        <taxon>Pentapetalae</taxon>
        <taxon>rosids</taxon>
        <taxon>fabids</taxon>
        <taxon>Malpighiales</taxon>
        <taxon>Salicaceae</taxon>
        <taxon>Saliceae</taxon>
        <taxon>Salix</taxon>
    </lineage>
</organism>
<protein>
    <submittedName>
        <fullName evidence="2">ATP-DEPENDENT HELICASE HRQ1</fullName>
    </submittedName>
</protein>
<reference evidence="2 3" key="1">
    <citation type="journal article" date="2023" name="Int. J. Mol. Sci.">
        <title>De Novo Assembly and Annotation of 11 Diverse Shrub Willow (Salix) Genomes Reveals Novel Gene Organization in Sex-Linked Regions.</title>
        <authorList>
            <person name="Hyden B."/>
            <person name="Feng K."/>
            <person name="Yates T.B."/>
            <person name="Jawdy S."/>
            <person name="Cereghino C."/>
            <person name="Smart L.B."/>
            <person name="Muchero W."/>
        </authorList>
    </citation>
    <scope>NUCLEOTIDE SEQUENCE [LARGE SCALE GENOMIC DNA]</scope>
    <source>
        <tissue evidence="2">Shoot tip</tissue>
    </source>
</reference>
<dbReference type="GO" id="GO:0005524">
    <property type="term" value="F:ATP binding"/>
    <property type="evidence" value="ECO:0007669"/>
    <property type="project" value="InterPro"/>
</dbReference>
<feature type="domain" description="DEAD/DEAH-box helicase" evidence="1">
    <location>
        <begin position="67"/>
        <end position="119"/>
    </location>
</feature>
<keyword evidence="2" id="KW-0067">ATP-binding</keyword>
<gene>
    <name evidence="2" type="ORF">OIU85_013213</name>
</gene>
<feature type="non-terminal residue" evidence="2">
    <location>
        <position position="1"/>
    </location>
</feature>
<dbReference type="GO" id="GO:0036297">
    <property type="term" value="P:interstrand cross-link repair"/>
    <property type="evidence" value="ECO:0007669"/>
    <property type="project" value="TreeGrafter"/>
</dbReference>
<dbReference type="OrthoDB" id="835439at2759"/>
<dbReference type="AlphaFoldDB" id="A0A9Q0NQX0"/>
<keyword evidence="2" id="KW-0547">Nucleotide-binding</keyword>